<keyword evidence="2" id="KW-0649">Protein kinase inhibitor</keyword>
<dbReference type="Proteomes" id="UP000677234">
    <property type="component" value="Chromosome"/>
</dbReference>
<evidence type="ECO:0000313" key="2">
    <source>
        <dbReference type="EMBL" id="QUO40031.1"/>
    </source>
</evidence>
<dbReference type="AlphaFoldDB" id="A0A7T5EI27"/>
<gene>
    <name evidence="1" type="ORF">JD108_13515</name>
    <name evidence="2" type="ORF">KDJ56_13460</name>
</gene>
<evidence type="ECO:0000313" key="1">
    <source>
        <dbReference type="EMBL" id="QQE72953.1"/>
    </source>
</evidence>
<name>A0A7T5EI27_9BACL</name>
<dbReference type="Gene3D" id="1.10.287.1100">
    <property type="entry name" value="Sporulation inhibitor A"/>
    <property type="match status" value="1"/>
</dbReference>
<dbReference type="EMBL" id="CP066308">
    <property type="protein sequence ID" value="QQE72953.1"/>
    <property type="molecule type" value="Genomic_DNA"/>
</dbReference>
<accession>A0A7T5EI27</accession>
<dbReference type="GO" id="GO:0004860">
    <property type="term" value="F:protein kinase inhibitor activity"/>
    <property type="evidence" value="ECO:0007669"/>
    <property type="project" value="UniProtKB-KW"/>
</dbReference>
<dbReference type="EMBL" id="CP073708">
    <property type="protein sequence ID" value="QUO40031.1"/>
    <property type="molecule type" value="Genomic_DNA"/>
</dbReference>
<dbReference type="Pfam" id="PF08970">
    <property type="entry name" value="Sda"/>
    <property type="match status" value="1"/>
</dbReference>
<dbReference type="Proteomes" id="UP000595847">
    <property type="component" value="Chromosome"/>
</dbReference>
<reference evidence="2" key="2">
    <citation type="submission" date="2021-04" db="EMBL/GenBank/DDBJ databases">
        <title>Brevibacillus composti FJAT-54423, complete genome.</title>
        <authorList>
            <person name="Tang R."/>
        </authorList>
    </citation>
    <scope>NUCLEOTIDE SEQUENCE</scope>
    <source>
        <strain evidence="2">FJAT-54424</strain>
    </source>
</reference>
<dbReference type="InterPro" id="IPR036916">
    <property type="entry name" value="Sda_sf"/>
</dbReference>
<keyword evidence="4" id="KW-1185">Reference proteome</keyword>
<evidence type="ECO:0000313" key="3">
    <source>
        <dbReference type="Proteomes" id="UP000595847"/>
    </source>
</evidence>
<reference evidence="1 3" key="1">
    <citation type="submission" date="2020-12" db="EMBL/GenBank/DDBJ databases">
        <title>strain FJAT-54423T represents a novel species of the genus Brevibacillus.</title>
        <authorList>
            <person name="Tang R."/>
        </authorList>
    </citation>
    <scope>NUCLEOTIDE SEQUENCE [LARGE SCALE GENOMIC DNA]</scope>
    <source>
        <strain evidence="1 3">FJAT-54423</strain>
    </source>
</reference>
<evidence type="ECO:0000313" key="4">
    <source>
        <dbReference type="Proteomes" id="UP000677234"/>
    </source>
</evidence>
<protein>
    <submittedName>
        <fullName evidence="1">Sporulation histidine kinase inhibitor Sda</fullName>
    </submittedName>
</protein>
<organism evidence="1 3">
    <name type="scientific">Brevibacillus composti</name>
    <dbReference type="NCBI Taxonomy" id="2796470"/>
    <lineage>
        <taxon>Bacteria</taxon>
        <taxon>Bacillati</taxon>
        <taxon>Bacillota</taxon>
        <taxon>Bacilli</taxon>
        <taxon>Bacillales</taxon>
        <taxon>Paenibacillaceae</taxon>
        <taxon>Brevibacillus</taxon>
    </lineage>
</organism>
<proteinExistence type="predicted"/>
<sequence>MKYLTDQLLIEVYHRAVDLQLDPDFIELLNTEIERRNIRLAQVVSA</sequence>
<dbReference type="InterPro" id="IPR015064">
    <property type="entry name" value="Sda"/>
</dbReference>
<dbReference type="KEGG" id="bcop:JD108_13515"/>
<dbReference type="SUPFAM" id="SSF100985">
    <property type="entry name" value="Sporulation inhibitor Sda"/>
    <property type="match status" value="1"/>
</dbReference>